<dbReference type="Pfam" id="PF11032">
    <property type="entry name" value="ApoM"/>
    <property type="match status" value="1"/>
</dbReference>
<accession>A0AA88IM14</accession>
<evidence type="ECO:0000256" key="5">
    <source>
        <dbReference type="SAM" id="SignalP"/>
    </source>
</evidence>
<sequence length="205" mass="23016">MEFVHLAVTVLGFLSVGHSAPVTNCETLIQPIEFQRDQLLGKWIYLAESTDIAGTQLLTKMFFESTWWKLTAAENEDDGLRGVYFSKMAGFCSTFSVNLKLVNNTISAVRPYTMSATLLKTGCPDCIVSLGKHTIGRNMYTSVQLMSRRRRVTDAELNEFKKQAECLNLPSLAILDQEKDLCPDESYNKETVPTEITNATKRHGH</sequence>
<keyword evidence="3 5" id="KW-0732">Signal</keyword>
<feature type="chain" id="PRO_5041669493" description="Apolipoprotein M" evidence="5">
    <location>
        <begin position="20"/>
        <end position="205"/>
    </location>
</feature>
<keyword evidence="7" id="KW-1185">Reference proteome</keyword>
<dbReference type="AlphaFoldDB" id="A0AA88IM14"/>
<reference evidence="6" key="1">
    <citation type="submission" date="2023-07" db="EMBL/GenBank/DDBJ databases">
        <title>Chromosome-level Genome Assembly of Striped Snakehead (Channa striata).</title>
        <authorList>
            <person name="Liu H."/>
        </authorList>
    </citation>
    <scope>NUCLEOTIDE SEQUENCE</scope>
    <source>
        <strain evidence="6">Gz</strain>
        <tissue evidence="6">Muscle</tissue>
    </source>
</reference>
<gene>
    <name evidence="6" type="ORF">Q5P01_025143</name>
</gene>
<evidence type="ECO:0000256" key="1">
    <source>
        <dbReference type="ARBA" id="ARBA00004613"/>
    </source>
</evidence>
<evidence type="ECO:0000256" key="2">
    <source>
        <dbReference type="ARBA" id="ARBA00022525"/>
    </source>
</evidence>
<comment type="subcellular location">
    <subcellularLocation>
        <location evidence="1">Secreted</location>
    </subcellularLocation>
</comment>
<dbReference type="InterPro" id="IPR012674">
    <property type="entry name" value="Calycin"/>
</dbReference>
<name>A0AA88IM14_CHASR</name>
<dbReference type="EMBL" id="JAUPFM010000021">
    <property type="protein sequence ID" value="KAK2816952.1"/>
    <property type="molecule type" value="Genomic_DNA"/>
</dbReference>
<dbReference type="InterPro" id="IPR022734">
    <property type="entry name" value="ApoM"/>
</dbReference>
<keyword evidence="4" id="KW-0325">Glycoprotein</keyword>
<feature type="signal peptide" evidence="5">
    <location>
        <begin position="1"/>
        <end position="19"/>
    </location>
</feature>
<organism evidence="6 7">
    <name type="scientific">Channa striata</name>
    <name type="common">Snakehead murrel</name>
    <name type="synonym">Ophicephalus striatus</name>
    <dbReference type="NCBI Taxonomy" id="64152"/>
    <lineage>
        <taxon>Eukaryota</taxon>
        <taxon>Metazoa</taxon>
        <taxon>Chordata</taxon>
        <taxon>Craniata</taxon>
        <taxon>Vertebrata</taxon>
        <taxon>Euteleostomi</taxon>
        <taxon>Actinopterygii</taxon>
        <taxon>Neopterygii</taxon>
        <taxon>Teleostei</taxon>
        <taxon>Neoteleostei</taxon>
        <taxon>Acanthomorphata</taxon>
        <taxon>Anabantaria</taxon>
        <taxon>Anabantiformes</taxon>
        <taxon>Channoidei</taxon>
        <taxon>Channidae</taxon>
        <taxon>Channa</taxon>
    </lineage>
</organism>
<evidence type="ECO:0000256" key="3">
    <source>
        <dbReference type="ARBA" id="ARBA00022729"/>
    </source>
</evidence>
<comment type="caution">
    <text evidence="6">The sequence shown here is derived from an EMBL/GenBank/DDBJ whole genome shotgun (WGS) entry which is preliminary data.</text>
</comment>
<dbReference type="GO" id="GO:0005576">
    <property type="term" value="C:extracellular region"/>
    <property type="evidence" value="ECO:0007669"/>
    <property type="project" value="UniProtKB-SubCell"/>
</dbReference>
<evidence type="ECO:0008006" key="8">
    <source>
        <dbReference type="Google" id="ProtNLM"/>
    </source>
</evidence>
<dbReference type="Proteomes" id="UP001187415">
    <property type="component" value="Unassembled WGS sequence"/>
</dbReference>
<dbReference type="PANTHER" id="PTHR11967">
    <property type="entry name" value="ALPHA-1-ACID GLYCOPROTEIN"/>
    <property type="match status" value="1"/>
</dbReference>
<protein>
    <recommendedName>
        <fullName evidence="8">Apolipoprotein M</fullName>
    </recommendedName>
</protein>
<keyword evidence="2" id="KW-0964">Secreted</keyword>
<evidence type="ECO:0000313" key="6">
    <source>
        <dbReference type="EMBL" id="KAK2816952.1"/>
    </source>
</evidence>
<evidence type="ECO:0000256" key="4">
    <source>
        <dbReference type="ARBA" id="ARBA00023180"/>
    </source>
</evidence>
<evidence type="ECO:0000313" key="7">
    <source>
        <dbReference type="Proteomes" id="UP001187415"/>
    </source>
</evidence>
<proteinExistence type="predicted"/>
<dbReference type="SUPFAM" id="SSF50814">
    <property type="entry name" value="Lipocalins"/>
    <property type="match status" value="1"/>
</dbReference>
<dbReference type="Gene3D" id="2.40.128.20">
    <property type="match status" value="1"/>
</dbReference>
<dbReference type="PANTHER" id="PTHR11967:SF2">
    <property type="entry name" value="ALPHA-1-ACID GLYCOPROTEIN 1"/>
    <property type="match status" value="1"/>
</dbReference>